<dbReference type="EC" id="2.7.7.77" evidence="8"/>
<dbReference type="OrthoDB" id="9788394at2"/>
<comment type="catalytic activity">
    <reaction evidence="8">
        <text>Mo-molybdopterin + GTP + H(+) = Mo-molybdopterin guanine dinucleotide + diphosphate</text>
        <dbReference type="Rhea" id="RHEA:34243"/>
        <dbReference type="ChEBI" id="CHEBI:15378"/>
        <dbReference type="ChEBI" id="CHEBI:33019"/>
        <dbReference type="ChEBI" id="CHEBI:37565"/>
        <dbReference type="ChEBI" id="CHEBI:71302"/>
        <dbReference type="ChEBI" id="CHEBI:71310"/>
        <dbReference type="EC" id="2.7.7.77"/>
    </reaction>
</comment>
<feature type="binding site" evidence="8">
    <location>
        <position position="112"/>
    </location>
    <ligand>
        <name>GTP</name>
        <dbReference type="ChEBI" id="CHEBI:37565"/>
    </ligand>
</feature>
<reference evidence="11" key="1">
    <citation type="submission" date="2019-02" db="EMBL/GenBank/DDBJ databases">
        <title>Draft genome sequence of Dolichospermum planctonicum NIES-80.</title>
        <authorList>
            <person name="Yamaguchi H."/>
            <person name="Suzuki S."/>
            <person name="Kawachi M."/>
        </authorList>
    </citation>
    <scope>NUCLEOTIDE SEQUENCE [LARGE SCALE GENOMIC DNA]</scope>
    <source>
        <strain evidence="11">NIES-80</strain>
    </source>
</reference>
<keyword evidence="3 8" id="KW-0479">Metal-binding</keyword>
<evidence type="ECO:0000313" key="11">
    <source>
        <dbReference type="Proteomes" id="UP000299367"/>
    </source>
</evidence>
<feature type="binding site" evidence="8">
    <location>
        <begin position="14"/>
        <end position="16"/>
    </location>
    <ligand>
        <name>GTP</name>
        <dbReference type="ChEBI" id="CHEBI:37565"/>
    </ligand>
</feature>
<dbReference type="RefSeq" id="WP_137909364.1">
    <property type="nucleotide sequence ID" value="NZ_BJCF01000059.1"/>
</dbReference>
<gene>
    <name evidence="8" type="primary">mobA</name>
    <name evidence="10" type="ORF">NIES80_36560</name>
</gene>
<dbReference type="PANTHER" id="PTHR19136:SF81">
    <property type="entry name" value="MOLYBDENUM COFACTOR GUANYLYLTRANSFERASE"/>
    <property type="match status" value="1"/>
</dbReference>
<keyword evidence="1 8" id="KW-0963">Cytoplasm</keyword>
<feature type="domain" description="MobA-like NTP transferase" evidence="9">
    <location>
        <begin position="12"/>
        <end position="175"/>
    </location>
</feature>
<evidence type="ECO:0000256" key="3">
    <source>
        <dbReference type="ARBA" id="ARBA00022723"/>
    </source>
</evidence>
<dbReference type="GO" id="GO:0046872">
    <property type="term" value="F:metal ion binding"/>
    <property type="evidence" value="ECO:0007669"/>
    <property type="project" value="UniProtKB-KW"/>
</dbReference>
<evidence type="ECO:0000256" key="4">
    <source>
        <dbReference type="ARBA" id="ARBA00022741"/>
    </source>
</evidence>
<dbReference type="AlphaFoldDB" id="A0A480AIN4"/>
<dbReference type="NCBIfam" id="NF002741">
    <property type="entry name" value="PRK02726.1"/>
    <property type="match status" value="1"/>
</dbReference>
<dbReference type="HAMAP" id="MF_00316">
    <property type="entry name" value="MobA"/>
    <property type="match status" value="1"/>
</dbReference>
<keyword evidence="4 8" id="KW-0547">Nucleotide-binding</keyword>
<dbReference type="InterPro" id="IPR029044">
    <property type="entry name" value="Nucleotide-diphossugar_trans"/>
</dbReference>
<evidence type="ECO:0000256" key="1">
    <source>
        <dbReference type="ARBA" id="ARBA00022490"/>
    </source>
</evidence>
<feature type="binding site" evidence="8">
    <location>
        <position position="112"/>
    </location>
    <ligand>
        <name>Mg(2+)</name>
        <dbReference type="ChEBI" id="CHEBI:18420"/>
    </ligand>
</feature>
<comment type="domain">
    <text evidence="8">The N-terminal domain determines nucleotide recognition and specific binding, while the C-terminal domain determines the specific binding to the target protein.</text>
</comment>
<dbReference type="GO" id="GO:0061603">
    <property type="term" value="F:molybdenum cofactor guanylyltransferase activity"/>
    <property type="evidence" value="ECO:0007669"/>
    <property type="project" value="UniProtKB-EC"/>
</dbReference>
<comment type="caution">
    <text evidence="8">Lacks conserved residue(s) required for the propagation of feature annotation.</text>
</comment>
<evidence type="ECO:0000256" key="6">
    <source>
        <dbReference type="ARBA" id="ARBA00023134"/>
    </source>
</evidence>
<dbReference type="EMBL" id="BJCF01000059">
    <property type="protein sequence ID" value="GCL43936.1"/>
    <property type="molecule type" value="Genomic_DNA"/>
</dbReference>
<comment type="subcellular location">
    <subcellularLocation>
        <location evidence="8">Cytoplasm</location>
    </subcellularLocation>
</comment>
<keyword evidence="5 8" id="KW-0460">Magnesium</keyword>
<comment type="function">
    <text evidence="8">Transfers a GMP moiety from GTP to Mo-molybdopterin (Mo-MPT) cofactor (Moco or molybdenum cofactor) to form Mo-molybdopterin guanine dinucleotide (Mo-MGD) cofactor.</text>
</comment>
<dbReference type="GO" id="GO:0005525">
    <property type="term" value="F:GTP binding"/>
    <property type="evidence" value="ECO:0007669"/>
    <property type="project" value="UniProtKB-UniRule"/>
</dbReference>
<dbReference type="Gene3D" id="3.90.550.10">
    <property type="entry name" value="Spore Coat Polysaccharide Biosynthesis Protein SpsA, Chain A"/>
    <property type="match status" value="1"/>
</dbReference>
<keyword evidence="2 8" id="KW-0808">Transferase</keyword>
<proteinExistence type="inferred from homology"/>
<dbReference type="GO" id="GO:0005737">
    <property type="term" value="C:cytoplasm"/>
    <property type="evidence" value="ECO:0007669"/>
    <property type="project" value="UniProtKB-SubCell"/>
</dbReference>
<comment type="similarity">
    <text evidence="8">Belongs to the MobA family.</text>
</comment>
<dbReference type="Proteomes" id="UP000299367">
    <property type="component" value="Unassembled WGS sequence"/>
</dbReference>
<accession>A0A480AIN4</accession>
<evidence type="ECO:0000256" key="7">
    <source>
        <dbReference type="ARBA" id="ARBA00023150"/>
    </source>
</evidence>
<keyword evidence="6 8" id="KW-0342">GTP-binding</keyword>
<dbReference type="InterPro" id="IPR025877">
    <property type="entry name" value="MobA-like_NTP_Trfase"/>
</dbReference>
<evidence type="ECO:0000259" key="9">
    <source>
        <dbReference type="Pfam" id="PF12804"/>
    </source>
</evidence>
<dbReference type="SUPFAM" id="SSF53448">
    <property type="entry name" value="Nucleotide-diphospho-sugar transferases"/>
    <property type="match status" value="1"/>
</dbReference>
<dbReference type="CDD" id="cd02503">
    <property type="entry name" value="MobA"/>
    <property type="match status" value="1"/>
</dbReference>
<evidence type="ECO:0000256" key="8">
    <source>
        <dbReference type="HAMAP-Rule" id="MF_00316"/>
    </source>
</evidence>
<dbReference type="PANTHER" id="PTHR19136">
    <property type="entry name" value="MOLYBDENUM COFACTOR GUANYLYLTRANSFERASE"/>
    <property type="match status" value="1"/>
</dbReference>
<sequence length="211" mass="24008">MNIDSQYDLTTIILAGGKSTRMGRDKALIPMGGVPMLQLICTIGEACTDKVYVVTPWPERYQELLTPQSQFIREVPLPGETGNEPRTHGPLVGFMQGLAAVETNWVLLLACDLPNLRLEILQNWIGQLNTIPENKIAALVQNHQIWQPLCGFYRRRCLPELRQYIEAGGRSFQQWLKSYSVEVLPLEDSQMLFNFNKNIPELKEIGDLKRL</sequence>
<dbReference type="InterPro" id="IPR013482">
    <property type="entry name" value="Molybde_CF_guanTrfase"/>
</dbReference>
<evidence type="ECO:0000313" key="10">
    <source>
        <dbReference type="EMBL" id="GCL43936.1"/>
    </source>
</evidence>
<evidence type="ECO:0000256" key="2">
    <source>
        <dbReference type="ARBA" id="ARBA00022679"/>
    </source>
</evidence>
<dbReference type="GO" id="GO:0006777">
    <property type="term" value="P:Mo-molybdopterin cofactor biosynthetic process"/>
    <property type="evidence" value="ECO:0007669"/>
    <property type="project" value="UniProtKB-KW"/>
</dbReference>
<evidence type="ECO:0000256" key="5">
    <source>
        <dbReference type="ARBA" id="ARBA00022842"/>
    </source>
</evidence>
<protein>
    <recommendedName>
        <fullName evidence="8">Probable molybdenum cofactor guanylyltransferase</fullName>
        <shortName evidence="8">MoCo guanylyltransferase</shortName>
        <ecNumber evidence="8">2.7.7.77</ecNumber>
    </recommendedName>
    <alternativeName>
        <fullName evidence="8">GTP:molybdopterin guanylyltransferase</fullName>
    </alternativeName>
    <alternativeName>
        <fullName evidence="8">Mo-MPT guanylyltransferase</fullName>
    </alternativeName>
    <alternativeName>
        <fullName evidence="8">Molybdopterin guanylyltransferase</fullName>
    </alternativeName>
    <alternativeName>
        <fullName evidence="8">Molybdopterin-guanine dinucleotide synthase</fullName>
        <shortName evidence="8">MGD synthase</shortName>
    </alternativeName>
</protein>
<comment type="caution">
    <text evidence="10">The sequence shown here is derived from an EMBL/GenBank/DDBJ whole genome shotgun (WGS) entry which is preliminary data.</text>
</comment>
<keyword evidence="7 8" id="KW-0501">Molybdenum cofactor biosynthesis</keyword>
<name>A0A480AIN4_9CYAN</name>
<dbReference type="Pfam" id="PF12804">
    <property type="entry name" value="NTP_transf_3"/>
    <property type="match status" value="1"/>
</dbReference>
<organism evidence="10 11">
    <name type="scientific">Dolichospermum planctonicum</name>
    <dbReference type="NCBI Taxonomy" id="136072"/>
    <lineage>
        <taxon>Bacteria</taxon>
        <taxon>Bacillati</taxon>
        <taxon>Cyanobacteriota</taxon>
        <taxon>Cyanophyceae</taxon>
        <taxon>Nostocales</taxon>
        <taxon>Aphanizomenonaceae</taxon>
        <taxon>Dolichospermum</taxon>
    </lineage>
</organism>
<comment type="cofactor">
    <cofactor evidence="8">
        <name>Mg(2+)</name>
        <dbReference type="ChEBI" id="CHEBI:18420"/>
    </cofactor>
</comment>
<feature type="binding site" evidence="8">
    <location>
        <position position="26"/>
    </location>
    <ligand>
        <name>GTP</name>
        <dbReference type="ChEBI" id="CHEBI:37565"/>
    </ligand>
</feature>